<dbReference type="Proteomes" id="UP001163046">
    <property type="component" value="Unassembled WGS sequence"/>
</dbReference>
<evidence type="ECO:0000313" key="2">
    <source>
        <dbReference type="EMBL" id="KAJ7378686.1"/>
    </source>
</evidence>
<dbReference type="EMBL" id="MU826363">
    <property type="protein sequence ID" value="KAJ7378686.1"/>
    <property type="molecule type" value="Genomic_DNA"/>
</dbReference>
<organism evidence="2 3">
    <name type="scientific">Desmophyllum pertusum</name>
    <dbReference type="NCBI Taxonomy" id="174260"/>
    <lineage>
        <taxon>Eukaryota</taxon>
        <taxon>Metazoa</taxon>
        <taxon>Cnidaria</taxon>
        <taxon>Anthozoa</taxon>
        <taxon>Hexacorallia</taxon>
        <taxon>Scleractinia</taxon>
        <taxon>Caryophylliina</taxon>
        <taxon>Caryophylliidae</taxon>
        <taxon>Desmophyllum</taxon>
    </lineage>
</organism>
<proteinExistence type="predicted"/>
<feature type="signal peptide" evidence="1">
    <location>
        <begin position="1"/>
        <end position="22"/>
    </location>
</feature>
<keyword evidence="1" id="KW-0732">Signal</keyword>
<gene>
    <name evidence="2" type="ORF">OS493_021259</name>
</gene>
<sequence>MDKKILFIAFLLLAISTQELMARNLFKSYRELHGRPKRASACDDVGISCSEVDCDEEATCDGKHLGCYDDICSVSEADSYKKKRSVNFPM</sequence>
<accession>A0A9X0CX10</accession>
<protein>
    <submittedName>
        <fullName evidence="2">Uncharacterized protein</fullName>
    </submittedName>
</protein>
<keyword evidence="3" id="KW-1185">Reference proteome</keyword>
<evidence type="ECO:0000313" key="3">
    <source>
        <dbReference type="Proteomes" id="UP001163046"/>
    </source>
</evidence>
<feature type="chain" id="PRO_5040885397" evidence="1">
    <location>
        <begin position="23"/>
        <end position="90"/>
    </location>
</feature>
<comment type="caution">
    <text evidence="2">The sequence shown here is derived from an EMBL/GenBank/DDBJ whole genome shotgun (WGS) entry which is preliminary data.</text>
</comment>
<reference evidence="2" key="1">
    <citation type="submission" date="2023-01" db="EMBL/GenBank/DDBJ databases">
        <title>Genome assembly of the deep-sea coral Lophelia pertusa.</title>
        <authorList>
            <person name="Herrera S."/>
            <person name="Cordes E."/>
        </authorList>
    </citation>
    <scope>NUCLEOTIDE SEQUENCE</scope>
    <source>
        <strain evidence="2">USNM1676648</strain>
        <tissue evidence="2">Polyp</tissue>
    </source>
</reference>
<evidence type="ECO:0000256" key="1">
    <source>
        <dbReference type="SAM" id="SignalP"/>
    </source>
</evidence>
<name>A0A9X0CX10_9CNID</name>
<dbReference type="AlphaFoldDB" id="A0A9X0CX10"/>